<proteinExistence type="predicted"/>
<keyword evidence="3" id="KW-1185">Reference proteome</keyword>
<dbReference type="AlphaFoldDB" id="A0A1I6M1C1"/>
<dbReference type="STRING" id="1123755.SAMN05444714_1123"/>
<feature type="chain" id="PRO_5011676846" evidence="1">
    <location>
        <begin position="23"/>
        <end position="194"/>
    </location>
</feature>
<gene>
    <name evidence="2" type="ORF">SAMN05444714_1123</name>
</gene>
<reference evidence="2 3" key="1">
    <citation type="submission" date="2016-10" db="EMBL/GenBank/DDBJ databases">
        <authorList>
            <person name="de Groot N.N."/>
        </authorList>
    </citation>
    <scope>NUCLEOTIDE SEQUENCE [LARGE SCALE GENOMIC DNA]</scope>
    <source>
        <strain evidence="2 3">DSM 29433</strain>
    </source>
</reference>
<dbReference type="EMBL" id="FOZM01000001">
    <property type="protein sequence ID" value="SFS09463.1"/>
    <property type="molecule type" value="Genomic_DNA"/>
</dbReference>
<evidence type="ECO:0000313" key="3">
    <source>
        <dbReference type="Proteomes" id="UP000198926"/>
    </source>
</evidence>
<feature type="signal peptide" evidence="1">
    <location>
        <begin position="1"/>
        <end position="22"/>
    </location>
</feature>
<accession>A0A1I6M1C1</accession>
<sequence>MRSILSSALLVLALAWPVAATAQEAAVEDNGDFDIGQSLDPAVGDTYIRETFGDWDVRCVVAPEGQQDPCNLYQLLLNDEGVSVAEFNVFLLPEGSQIVAGATFVVPLETFLPEALTLAVDGQNVRRYPYRFCNRAGCVARIGFVQSEIDEFKAGANGSLRIVPAAANDTEVILDISLSGFTAAFDSLTPPIVE</sequence>
<protein>
    <submittedName>
        <fullName evidence="2">Invasion protein IalB, involved in pathogenesis</fullName>
    </submittedName>
</protein>
<organism evidence="2 3">
    <name type="scientific">Yoonia litorea</name>
    <dbReference type="NCBI Taxonomy" id="1123755"/>
    <lineage>
        <taxon>Bacteria</taxon>
        <taxon>Pseudomonadati</taxon>
        <taxon>Pseudomonadota</taxon>
        <taxon>Alphaproteobacteria</taxon>
        <taxon>Rhodobacterales</taxon>
        <taxon>Paracoccaceae</taxon>
        <taxon>Yoonia</taxon>
    </lineage>
</organism>
<dbReference type="InterPro" id="IPR038696">
    <property type="entry name" value="IalB_sf"/>
</dbReference>
<dbReference type="Gene3D" id="2.60.40.1880">
    <property type="entry name" value="Invasion associated locus B (IalB) protein"/>
    <property type="match status" value="1"/>
</dbReference>
<evidence type="ECO:0000313" key="2">
    <source>
        <dbReference type="EMBL" id="SFS09463.1"/>
    </source>
</evidence>
<dbReference type="Pfam" id="PF06776">
    <property type="entry name" value="IalB"/>
    <property type="match status" value="1"/>
</dbReference>
<dbReference type="RefSeq" id="WP_090207604.1">
    <property type="nucleotide sequence ID" value="NZ_FOZM01000001.1"/>
</dbReference>
<evidence type="ECO:0000256" key="1">
    <source>
        <dbReference type="SAM" id="SignalP"/>
    </source>
</evidence>
<name>A0A1I6M1C1_9RHOB</name>
<dbReference type="InterPro" id="IPR010642">
    <property type="entry name" value="Invasion_prot_B"/>
</dbReference>
<dbReference type="OrthoDB" id="9797912at2"/>
<keyword evidence="1" id="KW-0732">Signal</keyword>
<dbReference type="Proteomes" id="UP000198926">
    <property type="component" value="Unassembled WGS sequence"/>
</dbReference>